<evidence type="ECO:0000313" key="2">
    <source>
        <dbReference type="Proteomes" id="UP000663827"/>
    </source>
</evidence>
<evidence type="ECO:0000313" key="1">
    <source>
        <dbReference type="EMBL" id="CAE7082179.1"/>
    </source>
</evidence>
<accession>A0A8H3DZ42</accession>
<dbReference type="AlphaFoldDB" id="A0A8H3DZ42"/>
<gene>
    <name evidence="1" type="ORF">RDB_LOCUS24614</name>
</gene>
<comment type="caution">
    <text evidence="1">The sequence shown here is derived from an EMBL/GenBank/DDBJ whole genome shotgun (WGS) entry which is preliminary data.</text>
</comment>
<protein>
    <submittedName>
        <fullName evidence="1">Uncharacterized protein</fullName>
    </submittedName>
</protein>
<name>A0A8H3DZ42_9AGAM</name>
<reference evidence="1" key="1">
    <citation type="submission" date="2021-01" db="EMBL/GenBank/DDBJ databases">
        <authorList>
            <person name="Kaushik A."/>
        </authorList>
    </citation>
    <scope>NUCLEOTIDE SEQUENCE</scope>
    <source>
        <strain evidence="1">AG5</strain>
    </source>
</reference>
<feature type="non-terminal residue" evidence="1">
    <location>
        <position position="1"/>
    </location>
</feature>
<dbReference type="EMBL" id="CAJNJQ010000498">
    <property type="protein sequence ID" value="CAE7082179.1"/>
    <property type="molecule type" value="Genomic_DNA"/>
</dbReference>
<sequence>MEPGSPVPTVPFKLYKPIQEGNYHINQVQSGVTLSMTAILNSNDNYNFAMKPEVFTDIHQHLPSQFWTILLVPGFANWFTVDVSLRQSSAGDWVTTANDDGSLEYQQSTDSTTWSIDYESTTTITFSDADGVTRQVYSNCSIHEIFTSRFWTVCDHKTIKIVENKGQEPLPSQLFELKLLDAWFGNEWHDEHYKIRPDIAITQAVTAPFVNP</sequence>
<dbReference type="Proteomes" id="UP000663827">
    <property type="component" value="Unassembled WGS sequence"/>
</dbReference>
<proteinExistence type="predicted"/>
<organism evidence="1 2">
    <name type="scientific">Rhizoctonia solani</name>
    <dbReference type="NCBI Taxonomy" id="456999"/>
    <lineage>
        <taxon>Eukaryota</taxon>
        <taxon>Fungi</taxon>
        <taxon>Dikarya</taxon>
        <taxon>Basidiomycota</taxon>
        <taxon>Agaricomycotina</taxon>
        <taxon>Agaricomycetes</taxon>
        <taxon>Cantharellales</taxon>
        <taxon>Ceratobasidiaceae</taxon>
        <taxon>Rhizoctonia</taxon>
    </lineage>
</organism>